<dbReference type="GO" id="GO:0016787">
    <property type="term" value="F:hydrolase activity"/>
    <property type="evidence" value="ECO:0007669"/>
    <property type="project" value="InterPro"/>
</dbReference>
<dbReference type="PANTHER" id="PTHR37844">
    <property type="entry name" value="SER/THR PROTEIN PHOSPHATASE SUPERFAMILY (AFU_ORTHOLOGUE AFUA_1G14840)"/>
    <property type="match status" value="1"/>
</dbReference>
<evidence type="ECO:0000313" key="2">
    <source>
        <dbReference type="EMBL" id="OVE49856.1"/>
    </source>
</evidence>
<comment type="caution">
    <text evidence="2">The sequence shown here is derived from an EMBL/GenBank/DDBJ whole genome shotgun (WGS) entry which is preliminary data.</text>
</comment>
<dbReference type="AlphaFoldDB" id="A0A202BE85"/>
<sequence>MKALVVSDLHLEFSTLDLDVSGIDIVILAGDIHLGTRAFPWIQAQCKDLPVIYVPGNHEFYRGEYSRILRDLRAAADKTPNVHLLDKESLVIGDIEFLGAILWTDFALNGETPEEVRIAESYAATRLADFTGTIRFEEHGNFRRFRPSDTTLLHAEAKAWLASRLYEPSEKKRVVITHHLPSTHSVARRFQNDQLSPAFASRLDPLVELADVWIHGHTHDSFDYQLGECRVICNPRGYAVAGRSPENVGFNPRRVIDL</sequence>
<dbReference type="RefSeq" id="WP_087697326.1">
    <property type="nucleotide sequence ID" value="NZ_NHOO01000003.1"/>
</dbReference>
<keyword evidence="3" id="KW-1185">Reference proteome</keyword>
<reference evidence="2 3" key="1">
    <citation type="submission" date="2017-05" db="EMBL/GenBank/DDBJ databases">
        <title>Chromobacterium violaceum GHPS1 isolated from Hydrocarbon polluted soil in French Guiana display an awesome secondary metabolite arsenal and a battery of drug and heavy-metal-resistance and detoxification of xenobiotics proteins.</title>
        <authorList>
            <person name="Belbahri L."/>
        </authorList>
    </citation>
    <scope>NUCLEOTIDE SEQUENCE [LARGE SCALE GENOMIC DNA]</scope>
    <source>
        <strain evidence="2 3">GHPS1</strain>
    </source>
</reference>
<dbReference type="InterPro" id="IPR004843">
    <property type="entry name" value="Calcineurin-like_PHP"/>
</dbReference>
<dbReference type="InterPro" id="IPR029052">
    <property type="entry name" value="Metallo-depent_PP-like"/>
</dbReference>
<feature type="domain" description="Calcineurin-like phosphoesterase" evidence="1">
    <location>
        <begin position="1"/>
        <end position="220"/>
    </location>
</feature>
<protein>
    <submittedName>
        <fullName evidence="2">Metallophosphoesterase</fullName>
    </submittedName>
</protein>
<dbReference type="EMBL" id="NHOO01000003">
    <property type="protein sequence ID" value="OVE49856.1"/>
    <property type="molecule type" value="Genomic_DNA"/>
</dbReference>
<dbReference type="SUPFAM" id="SSF56300">
    <property type="entry name" value="Metallo-dependent phosphatases"/>
    <property type="match status" value="1"/>
</dbReference>
<organism evidence="2 3">
    <name type="scientific">Chromobacterium violaceum</name>
    <dbReference type="NCBI Taxonomy" id="536"/>
    <lineage>
        <taxon>Bacteria</taxon>
        <taxon>Pseudomonadati</taxon>
        <taxon>Pseudomonadota</taxon>
        <taxon>Betaproteobacteria</taxon>
        <taxon>Neisseriales</taxon>
        <taxon>Chromobacteriaceae</taxon>
        <taxon>Chromobacterium</taxon>
    </lineage>
</organism>
<gene>
    <name evidence="2" type="ORF">CBW21_04765</name>
</gene>
<accession>A0A202BE85</accession>
<dbReference type="Pfam" id="PF00149">
    <property type="entry name" value="Metallophos"/>
    <property type="match status" value="1"/>
</dbReference>
<dbReference type="PANTHER" id="PTHR37844:SF2">
    <property type="entry name" value="SER_THR PROTEIN PHOSPHATASE SUPERFAMILY (AFU_ORTHOLOGUE AFUA_1G14840)"/>
    <property type="match status" value="1"/>
</dbReference>
<dbReference type="Gene3D" id="3.60.21.10">
    <property type="match status" value="1"/>
</dbReference>
<proteinExistence type="predicted"/>
<dbReference type="Proteomes" id="UP000196342">
    <property type="component" value="Unassembled WGS sequence"/>
</dbReference>
<evidence type="ECO:0000259" key="1">
    <source>
        <dbReference type="Pfam" id="PF00149"/>
    </source>
</evidence>
<evidence type="ECO:0000313" key="3">
    <source>
        <dbReference type="Proteomes" id="UP000196342"/>
    </source>
</evidence>
<name>A0A202BE85_CHRVL</name>